<feature type="compositionally biased region" description="Polar residues" evidence="1">
    <location>
        <begin position="100"/>
        <end position="110"/>
    </location>
</feature>
<accession>A0A2S3HIL0</accession>
<dbReference type="EMBL" id="CM008049">
    <property type="protein sequence ID" value="PAN23694.1"/>
    <property type="molecule type" value="Genomic_DNA"/>
</dbReference>
<dbReference type="Gramene" id="PAN23694">
    <property type="protein sequence ID" value="PAN23694"/>
    <property type="gene ID" value="PAHAL_4G110700"/>
</dbReference>
<gene>
    <name evidence="2" type="ORF">PAHAL_4G110700</name>
</gene>
<name>A0A2S3HIL0_9POAL</name>
<sequence length="110" mass="11954">MLPCPETRGRRVQIRFASRFPHAGHHGRECDCSHAMHPISGVLPGTSKLIAIIGDLLHLECQVARVACAGGFVGHVGDSLRREETSTRRVQGYLQDPHNAGNNGTFQDAT</sequence>
<proteinExistence type="predicted"/>
<feature type="region of interest" description="Disordered" evidence="1">
    <location>
        <begin position="84"/>
        <end position="110"/>
    </location>
</feature>
<dbReference type="Proteomes" id="UP000243499">
    <property type="component" value="Chromosome 4"/>
</dbReference>
<evidence type="ECO:0000256" key="1">
    <source>
        <dbReference type="SAM" id="MobiDB-lite"/>
    </source>
</evidence>
<organism evidence="2">
    <name type="scientific">Panicum hallii</name>
    <dbReference type="NCBI Taxonomy" id="206008"/>
    <lineage>
        <taxon>Eukaryota</taxon>
        <taxon>Viridiplantae</taxon>
        <taxon>Streptophyta</taxon>
        <taxon>Embryophyta</taxon>
        <taxon>Tracheophyta</taxon>
        <taxon>Spermatophyta</taxon>
        <taxon>Magnoliopsida</taxon>
        <taxon>Liliopsida</taxon>
        <taxon>Poales</taxon>
        <taxon>Poaceae</taxon>
        <taxon>PACMAD clade</taxon>
        <taxon>Panicoideae</taxon>
        <taxon>Panicodae</taxon>
        <taxon>Paniceae</taxon>
        <taxon>Panicinae</taxon>
        <taxon>Panicum</taxon>
        <taxon>Panicum sect. Panicum</taxon>
    </lineage>
</organism>
<protein>
    <submittedName>
        <fullName evidence="2">Uncharacterized protein</fullName>
    </submittedName>
</protein>
<evidence type="ECO:0000313" key="2">
    <source>
        <dbReference type="EMBL" id="PAN23694.1"/>
    </source>
</evidence>
<dbReference type="AlphaFoldDB" id="A0A2S3HIL0"/>
<reference evidence="2" key="1">
    <citation type="submission" date="2018-04" db="EMBL/GenBank/DDBJ databases">
        <title>WGS assembly of Panicum hallii.</title>
        <authorList>
            <person name="Lovell J."/>
            <person name="Jenkins J."/>
            <person name="Lowry D."/>
            <person name="Mamidi S."/>
            <person name="Sreedasyam A."/>
            <person name="Weng X."/>
            <person name="Barry K."/>
            <person name="Bonette J."/>
            <person name="Campitelli B."/>
            <person name="Daum C."/>
            <person name="Gordon S."/>
            <person name="Gould B."/>
            <person name="Lipzen A."/>
            <person name="Macqueen A."/>
            <person name="Palacio-Mejia J."/>
            <person name="Plott C."/>
            <person name="Shakirov E."/>
            <person name="Shu S."/>
            <person name="Yoshinaga Y."/>
            <person name="Zane M."/>
            <person name="Rokhsar D."/>
            <person name="Grimwood J."/>
            <person name="Schmutz J."/>
            <person name="Juenger T."/>
        </authorList>
    </citation>
    <scope>NUCLEOTIDE SEQUENCE [LARGE SCALE GENOMIC DNA]</scope>
    <source>
        <strain evidence="2">FIL2</strain>
    </source>
</reference>